<evidence type="ECO:0000313" key="1">
    <source>
        <dbReference type="EMBL" id="RKR91315.1"/>
    </source>
</evidence>
<keyword evidence="2" id="KW-1185">Reference proteome</keyword>
<comment type="caution">
    <text evidence="1">The sequence shown here is derived from an EMBL/GenBank/DDBJ whole genome shotgun (WGS) entry which is preliminary data.</text>
</comment>
<dbReference type="Proteomes" id="UP000277671">
    <property type="component" value="Unassembled WGS sequence"/>
</dbReference>
<proteinExistence type="predicted"/>
<name>A0A495JRQ0_9ACTN</name>
<sequence length="243" mass="26734">MPTEMSEYAHRVPAMMITSGWVTTGLGRFSLPKAPLATYQFDGDSGYEAPSTSARTHPGGLHGWMRELVPFVKQAAAAPGKDGDITMVDGGAFRADPDAALPEQFVTFMSDPVLRDSVPSCTSCYWEATLPRVPSPVREGAHLVRFLNDQQGVLFWYLHLLPDGDHEILCGAGEYDAYEVSPEDAAGDLIRVAASFDEFIARFWIENLAWYEVVWQKRADEDLSPPVREYVHQYAAASGTTAG</sequence>
<protein>
    <submittedName>
        <fullName evidence="1">Uncharacterized protein</fullName>
    </submittedName>
</protein>
<evidence type="ECO:0000313" key="2">
    <source>
        <dbReference type="Proteomes" id="UP000277671"/>
    </source>
</evidence>
<gene>
    <name evidence="1" type="ORF">BDK92_5708</name>
</gene>
<dbReference type="EMBL" id="RBKT01000001">
    <property type="protein sequence ID" value="RKR91315.1"/>
    <property type="molecule type" value="Genomic_DNA"/>
</dbReference>
<organism evidence="1 2">
    <name type="scientific">Micromonospora pisi</name>
    <dbReference type="NCBI Taxonomy" id="589240"/>
    <lineage>
        <taxon>Bacteria</taxon>
        <taxon>Bacillati</taxon>
        <taxon>Actinomycetota</taxon>
        <taxon>Actinomycetes</taxon>
        <taxon>Micromonosporales</taxon>
        <taxon>Micromonosporaceae</taxon>
        <taxon>Micromonospora</taxon>
    </lineage>
</organism>
<accession>A0A495JRQ0</accession>
<dbReference type="AlphaFoldDB" id="A0A495JRQ0"/>
<reference evidence="1 2" key="1">
    <citation type="submission" date="2018-10" db="EMBL/GenBank/DDBJ databases">
        <title>Sequencing the genomes of 1000 actinobacteria strains.</title>
        <authorList>
            <person name="Klenk H.-P."/>
        </authorList>
    </citation>
    <scope>NUCLEOTIDE SEQUENCE [LARGE SCALE GENOMIC DNA]</scope>
    <source>
        <strain evidence="1 2">DSM 45175</strain>
    </source>
</reference>